<dbReference type="EMBL" id="FN594970">
    <property type="protein sequence ID" value="CCB44910.1"/>
    <property type="molecule type" value="Genomic_DNA"/>
</dbReference>
<dbReference type="PaxDb" id="29760-VIT_18s0075g00020.t01"/>
<dbReference type="InParanoid" id="F6GY74"/>
<keyword evidence="2" id="KW-1185">Reference proteome</keyword>
<name>F6GY74_VITVI</name>
<dbReference type="Proteomes" id="UP000009183">
    <property type="component" value="Chromosome 18"/>
</dbReference>
<dbReference type="HOGENOM" id="CLU_2363918_0_0_1"/>
<organism evidence="1 2">
    <name type="scientific">Vitis vinifera</name>
    <name type="common">Grape</name>
    <dbReference type="NCBI Taxonomy" id="29760"/>
    <lineage>
        <taxon>Eukaryota</taxon>
        <taxon>Viridiplantae</taxon>
        <taxon>Streptophyta</taxon>
        <taxon>Embryophyta</taxon>
        <taxon>Tracheophyta</taxon>
        <taxon>Spermatophyta</taxon>
        <taxon>Magnoliopsida</taxon>
        <taxon>eudicotyledons</taxon>
        <taxon>Gunneridae</taxon>
        <taxon>Pentapetalae</taxon>
        <taxon>rosids</taxon>
        <taxon>Vitales</taxon>
        <taxon>Vitaceae</taxon>
        <taxon>Viteae</taxon>
        <taxon>Vitis</taxon>
    </lineage>
</organism>
<evidence type="ECO:0000313" key="2">
    <source>
        <dbReference type="Proteomes" id="UP000009183"/>
    </source>
</evidence>
<reference evidence="2" key="1">
    <citation type="journal article" date="2007" name="Nature">
        <title>The grapevine genome sequence suggests ancestral hexaploidization in major angiosperm phyla.</title>
        <authorList>
            <consortium name="The French-Italian Public Consortium for Grapevine Genome Characterization."/>
            <person name="Jaillon O."/>
            <person name="Aury J.-M."/>
            <person name="Noel B."/>
            <person name="Policriti A."/>
            <person name="Clepet C."/>
            <person name="Casagrande A."/>
            <person name="Choisne N."/>
            <person name="Aubourg S."/>
            <person name="Vitulo N."/>
            <person name="Jubin C."/>
            <person name="Vezzi A."/>
            <person name="Legeai F."/>
            <person name="Hugueney P."/>
            <person name="Dasilva C."/>
            <person name="Horner D."/>
            <person name="Mica E."/>
            <person name="Jublot D."/>
            <person name="Poulain J."/>
            <person name="Bruyere C."/>
            <person name="Billault A."/>
            <person name="Segurens B."/>
            <person name="Gouyvenoux M."/>
            <person name="Ugarte E."/>
            <person name="Cattonaro F."/>
            <person name="Anthouard V."/>
            <person name="Vico V."/>
            <person name="Del Fabbro C."/>
            <person name="Alaux M."/>
            <person name="Di Gaspero G."/>
            <person name="Dumas V."/>
            <person name="Felice N."/>
            <person name="Paillard S."/>
            <person name="Juman I."/>
            <person name="Moroldo M."/>
            <person name="Scalabrin S."/>
            <person name="Canaguier A."/>
            <person name="Le Clainche I."/>
            <person name="Malacrida G."/>
            <person name="Durand E."/>
            <person name="Pesole G."/>
            <person name="Laucou V."/>
            <person name="Chatelet P."/>
            <person name="Merdinoglu D."/>
            <person name="Delledonne M."/>
            <person name="Pezzotti M."/>
            <person name="Lecharny A."/>
            <person name="Scarpelli C."/>
            <person name="Artiguenave F."/>
            <person name="Pe M.E."/>
            <person name="Valle G."/>
            <person name="Morgante M."/>
            <person name="Caboche M."/>
            <person name="Adam-Blondon A.-F."/>
            <person name="Weissenbach J."/>
            <person name="Quetier F."/>
            <person name="Wincker P."/>
        </authorList>
    </citation>
    <scope>NUCLEOTIDE SEQUENCE [LARGE SCALE GENOMIC DNA]</scope>
    <source>
        <strain evidence="2">cv. Pinot noir / PN40024</strain>
    </source>
</reference>
<accession>F6GY74</accession>
<proteinExistence type="predicted"/>
<dbReference type="AlphaFoldDB" id="F6GY74"/>
<sequence length="97" mass="11366">MQLIYAKNDEYNCPTLIQHNDSQEINLGDQRSTVEDVNVNYQRSCTDAQNTTQKNHLPIMQYTNGNDPGVQNDEQNHMPRCLNLLFNIVEWICCRRH</sequence>
<gene>
    <name evidence="1" type="ordered locus">VIT_18s0075g00020</name>
</gene>
<evidence type="ECO:0000313" key="1">
    <source>
        <dbReference type="EMBL" id="CCB44910.1"/>
    </source>
</evidence>
<protein>
    <submittedName>
        <fullName evidence="1">Uncharacterized protein</fullName>
    </submittedName>
</protein>